<keyword evidence="6" id="KW-0862">Zinc</keyword>
<keyword evidence="4" id="KW-0545">Nucleotide biosynthesis</keyword>
<protein>
    <recommendedName>
        <fullName evidence="8">dCMP deaminase</fullName>
        <ecNumber evidence="7">3.5.4.12</ecNumber>
    </recommendedName>
    <alternativeName>
        <fullName evidence="8">dCMP deaminase</fullName>
    </alternativeName>
</protein>
<comment type="similarity">
    <text evidence="2">Belongs to the cytidine and deoxycytidylate deaminase family.</text>
</comment>
<name>A0ABQ1BEV6_9EURO</name>
<evidence type="ECO:0000259" key="9">
    <source>
        <dbReference type="PROSITE" id="PS51747"/>
    </source>
</evidence>
<evidence type="ECO:0000256" key="1">
    <source>
        <dbReference type="ARBA" id="ARBA00001947"/>
    </source>
</evidence>
<dbReference type="PANTHER" id="PTHR11086:SF18">
    <property type="entry name" value="DEOXYCYTIDYLATE DEAMINASE"/>
    <property type="match status" value="1"/>
</dbReference>
<evidence type="ECO:0000313" key="10">
    <source>
        <dbReference type="EMBL" id="GFG00310.1"/>
    </source>
</evidence>
<sequence>MLIGLCGGICSGKHAIADYLIEHQEFQLLELNNKKYPRITDDPEDDLRLQASELSNKRNSEFLFDSVESLLDFATKRWRERWVTTDIWDAATIDRFLQRPFFLLVSVDAPVSLRWKRFTDRCRRRQLDPPPLERFVIWNDRHLYDKEIGRAYLTDRAQVRLFNSCSSLEELHAALEALNLADEQRLRPNWDQYFMQLASLAAQRSNCMKRRVGCVLVRERRVISTGYNGTPRHLTNCNEGGCPRCNRGEGGGIGLSTCLCLHAEENALLEAGRERIREGSILYCDTCPCLTCTVKIAQVGISEVVYSQGYNMDQESAAILKAAGVCLRQFSPPRNGLIYLQNSQNIASDLPLIISLSGGNDIL</sequence>
<reference evidence="10 11" key="1">
    <citation type="submission" date="2020-01" db="EMBL/GenBank/DDBJ databases">
        <title>Draft genome sequence of Aspergillus udagawae IFM 53868.</title>
        <authorList>
            <person name="Takahashi H."/>
            <person name="Yaguchi T."/>
        </authorList>
    </citation>
    <scope>NUCLEOTIDE SEQUENCE [LARGE SCALE GENOMIC DNA]</scope>
    <source>
        <strain evidence="10 11">IFM 53868</strain>
    </source>
</reference>
<dbReference type="EMBL" id="BLKG01000262">
    <property type="protein sequence ID" value="GFG00310.1"/>
    <property type="molecule type" value="Genomic_DNA"/>
</dbReference>
<evidence type="ECO:0000256" key="8">
    <source>
        <dbReference type="ARBA" id="ARBA00041763"/>
    </source>
</evidence>
<evidence type="ECO:0000256" key="7">
    <source>
        <dbReference type="ARBA" id="ARBA00038938"/>
    </source>
</evidence>
<feature type="domain" description="CMP/dCMP-type deaminase" evidence="9">
    <location>
        <begin position="189"/>
        <end position="327"/>
    </location>
</feature>
<keyword evidence="3" id="KW-0479">Metal-binding</keyword>
<gene>
    <name evidence="10" type="ORF">IFM53868_10708</name>
</gene>
<evidence type="ECO:0000313" key="11">
    <source>
        <dbReference type="Proteomes" id="UP000465266"/>
    </source>
</evidence>
<keyword evidence="5" id="KW-0378">Hydrolase</keyword>
<keyword evidence="11" id="KW-1185">Reference proteome</keyword>
<dbReference type="EC" id="3.5.4.12" evidence="7"/>
<evidence type="ECO:0000256" key="5">
    <source>
        <dbReference type="ARBA" id="ARBA00022801"/>
    </source>
</evidence>
<dbReference type="PROSITE" id="PS51747">
    <property type="entry name" value="CYT_DCMP_DEAMINASES_2"/>
    <property type="match status" value="1"/>
</dbReference>
<comment type="cofactor">
    <cofactor evidence="1">
        <name>Zn(2+)</name>
        <dbReference type="ChEBI" id="CHEBI:29105"/>
    </cofactor>
</comment>
<dbReference type="InterPro" id="IPR002125">
    <property type="entry name" value="CMP_dCMP_dom"/>
</dbReference>
<dbReference type="InterPro" id="IPR015517">
    <property type="entry name" value="dCMP_deaminase-rel"/>
</dbReference>
<dbReference type="Gene3D" id="3.40.50.300">
    <property type="entry name" value="P-loop containing nucleotide triphosphate hydrolases"/>
    <property type="match status" value="1"/>
</dbReference>
<proteinExistence type="inferred from homology"/>
<dbReference type="CDD" id="cd01286">
    <property type="entry name" value="deoxycytidylate_deaminase"/>
    <property type="match status" value="1"/>
</dbReference>
<evidence type="ECO:0000256" key="6">
    <source>
        <dbReference type="ARBA" id="ARBA00022833"/>
    </source>
</evidence>
<dbReference type="InterPro" id="IPR016193">
    <property type="entry name" value="Cytidine_deaminase-like"/>
</dbReference>
<evidence type="ECO:0000256" key="3">
    <source>
        <dbReference type="ARBA" id="ARBA00022723"/>
    </source>
</evidence>
<dbReference type="SUPFAM" id="SSF53927">
    <property type="entry name" value="Cytidine deaminase-like"/>
    <property type="match status" value="1"/>
</dbReference>
<dbReference type="InterPro" id="IPR016192">
    <property type="entry name" value="APOBEC/CMP_deaminase_Zn-bd"/>
</dbReference>
<dbReference type="InterPro" id="IPR027417">
    <property type="entry name" value="P-loop_NTPase"/>
</dbReference>
<dbReference type="PANTHER" id="PTHR11086">
    <property type="entry name" value="DEOXYCYTIDYLATE DEAMINASE-RELATED"/>
    <property type="match status" value="1"/>
</dbReference>
<dbReference type="SUPFAM" id="SSF52540">
    <property type="entry name" value="P-loop containing nucleoside triphosphate hydrolases"/>
    <property type="match status" value="1"/>
</dbReference>
<dbReference type="Pfam" id="PF00383">
    <property type="entry name" value="dCMP_cyt_deam_1"/>
    <property type="match status" value="1"/>
</dbReference>
<comment type="caution">
    <text evidence="10">The sequence shown here is derived from an EMBL/GenBank/DDBJ whole genome shotgun (WGS) entry which is preliminary data.</text>
</comment>
<dbReference type="Proteomes" id="UP000465266">
    <property type="component" value="Unassembled WGS sequence"/>
</dbReference>
<dbReference type="Gene3D" id="3.40.140.10">
    <property type="entry name" value="Cytidine Deaminase, domain 2"/>
    <property type="match status" value="1"/>
</dbReference>
<dbReference type="InterPro" id="IPR035105">
    <property type="entry name" value="Deoxycytidylate_deaminase_dom"/>
</dbReference>
<dbReference type="PROSITE" id="PS00903">
    <property type="entry name" value="CYT_DCMP_DEAMINASES_1"/>
    <property type="match status" value="1"/>
</dbReference>
<evidence type="ECO:0000256" key="4">
    <source>
        <dbReference type="ARBA" id="ARBA00022727"/>
    </source>
</evidence>
<evidence type="ECO:0000256" key="2">
    <source>
        <dbReference type="ARBA" id="ARBA00006576"/>
    </source>
</evidence>
<accession>A0ABQ1BEV6</accession>
<organism evidence="10 11">
    <name type="scientific">Aspergillus udagawae</name>
    <dbReference type="NCBI Taxonomy" id="91492"/>
    <lineage>
        <taxon>Eukaryota</taxon>
        <taxon>Fungi</taxon>
        <taxon>Dikarya</taxon>
        <taxon>Ascomycota</taxon>
        <taxon>Pezizomycotina</taxon>
        <taxon>Eurotiomycetes</taxon>
        <taxon>Eurotiomycetidae</taxon>
        <taxon>Eurotiales</taxon>
        <taxon>Aspergillaceae</taxon>
        <taxon>Aspergillus</taxon>
        <taxon>Aspergillus subgen. Fumigati</taxon>
    </lineage>
</organism>